<dbReference type="Gene3D" id="3.30.40.10">
    <property type="entry name" value="Zinc/RING finger domain, C3HC4 (zinc finger)"/>
    <property type="match status" value="1"/>
</dbReference>
<evidence type="ECO:0000256" key="5">
    <source>
        <dbReference type="SAM" id="MobiDB-lite"/>
    </source>
</evidence>
<comment type="caution">
    <text evidence="7">The sequence shown here is derived from an EMBL/GenBank/DDBJ whole genome shotgun (WGS) entry which is preliminary data.</text>
</comment>
<gene>
    <name evidence="7" type="ORF">LSAT_V11C600330910</name>
</gene>
<dbReference type="GO" id="GO:0016925">
    <property type="term" value="P:protein sumoylation"/>
    <property type="evidence" value="ECO:0000318"/>
    <property type="project" value="GO_Central"/>
</dbReference>
<dbReference type="PROSITE" id="PS51044">
    <property type="entry name" value="ZF_SP_RING"/>
    <property type="match status" value="1"/>
</dbReference>
<keyword evidence="3" id="KW-0862">Zinc</keyword>
<dbReference type="CDD" id="cd16650">
    <property type="entry name" value="SP-RING_PIAS-like"/>
    <property type="match status" value="1"/>
</dbReference>
<dbReference type="InterPro" id="IPR013083">
    <property type="entry name" value="Znf_RING/FYVE/PHD"/>
</dbReference>
<keyword evidence="1" id="KW-0479">Metal-binding</keyword>
<keyword evidence="2 4" id="KW-0863">Zinc-finger</keyword>
<evidence type="ECO:0000256" key="4">
    <source>
        <dbReference type="PROSITE-ProRule" id="PRU00452"/>
    </source>
</evidence>
<dbReference type="GO" id="GO:0008270">
    <property type="term" value="F:zinc ion binding"/>
    <property type="evidence" value="ECO:0007669"/>
    <property type="project" value="UniProtKB-KW"/>
</dbReference>
<reference evidence="7 8" key="1">
    <citation type="journal article" date="2017" name="Nat. Commun.">
        <title>Genome assembly with in vitro proximity ligation data and whole-genome triplication in lettuce.</title>
        <authorList>
            <person name="Reyes-Chin-Wo S."/>
            <person name="Wang Z."/>
            <person name="Yang X."/>
            <person name="Kozik A."/>
            <person name="Arikit S."/>
            <person name="Song C."/>
            <person name="Xia L."/>
            <person name="Froenicke L."/>
            <person name="Lavelle D.O."/>
            <person name="Truco M.J."/>
            <person name="Xia R."/>
            <person name="Zhu S."/>
            <person name="Xu C."/>
            <person name="Xu H."/>
            <person name="Xu X."/>
            <person name="Cox K."/>
            <person name="Korf I."/>
            <person name="Meyers B.C."/>
            <person name="Michelmore R.W."/>
        </authorList>
    </citation>
    <scope>NUCLEOTIDE SEQUENCE [LARGE SCALE GENOMIC DNA]</scope>
    <source>
        <strain evidence="8">cv. Salinas</strain>
        <tissue evidence="7">Seedlings</tissue>
    </source>
</reference>
<evidence type="ECO:0000259" key="6">
    <source>
        <dbReference type="PROSITE" id="PS51044"/>
    </source>
</evidence>
<evidence type="ECO:0000256" key="1">
    <source>
        <dbReference type="ARBA" id="ARBA00022723"/>
    </source>
</evidence>
<dbReference type="PANTHER" id="PTHR10782">
    <property type="entry name" value="ZINC FINGER MIZ DOMAIN-CONTAINING PROTEIN"/>
    <property type="match status" value="1"/>
</dbReference>
<dbReference type="OrthoDB" id="10263264at2759"/>
<dbReference type="GO" id="GO:0000785">
    <property type="term" value="C:chromatin"/>
    <property type="evidence" value="ECO:0000318"/>
    <property type="project" value="GO_Central"/>
</dbReference>
<feature type="compositionally biased region" description="Polar residues" evidence="5">
    <location>
        <begin position="455"/>
        <end position="468"/>
    </location>
</feature>
<dbReference type="InterPro" id="IPR004181">
    <property type="entry name" value="Znf_MIZ"/>
</dbReference>
<name>A0A9R1X789_LACSA</name>
<keyword evidence="8" id="KW-1185">Reference proteome</keyword>
<proteinExistence type="predicted"/>
<dbReference type="Proteomes" id="UP000235145">
    <property type="component" value="Unassembled WGS sequence"/>
</dbReference>
<evidence type="ECO:0000256" key="2">
    <source>
        <dbReference type="ARBA" id="ARBA00022771"/>
    </source>
</evidence>
<evidence type="ECO:0000313" key="7">
    <source>
        <dbReference type="EMBL" id="KAJ0200239.1"/>
    </source>
</evidence>
<dbReference type="PANTHER" id="PTHR10782:SF4">
    <property type="entry name" value="TONALLI, ISOFORM E"/>
    <property type="match status" value="1"/>
</dbReference>
<dbReference type="EMBL" id="NBSK02000006">
    <property type="protein sequence ID" value="KAJ0200239.1"/>
    <property type="molecule type" value="Genomic_DNA"/>
</dbReference>
<feature type="region of interest" description="Disordered" evidence="5">
    <location>
        <begin position="396"/>
        <end position="472"/>
    </location>
</feature>
<sequence>MTGTVINPLQVPGTVDMSTSRTPSVSHMNSVRISAVVDRLLAYVRGGSRNDNNEFFKLCISLSRVIDYAVANKEIPVKASELPGLLKQICQWKNDAPLQAAIMVLLISLKGACRNGWFSEKDNEELQKLSNEISGSFCSVKEMNFGENIVHHSISAVMLRFYPSMKMGETLAFVEAKPGYGAFLKDFDITTKAMSSNNKIYLFVAQVDDTETSSCIISPQQVNFLLNGRAVNGRTCVSKDPGPQTPTLVTHMLKLGTNLLQVVGQFNGNYIIIVAFMSMISNPISPTLPNYVPPVAAAPDPDNELTEGPSTTSLNCPISFKRIKTPVKGQLCKHRQCFDYDNYVDINSRRPSWKCPHCSQSVCFTDIRIDRIMVKVLKEVGVNVSHVRISADGSWEAVKEEDDHNTDNNNNNKLQSTPPLHQNMGPGILDLTEGDNYINATATDPHHQNIDKKPSPSQLQNPNSTNIRNIPLPPNGFQKIQTSNTMVPPVQMNPILQGQSQLSASNTMQSKDVNGIVRYPTHSSRHITRIPIAVQALPAQTSVGPGSGGLDGFYMNPHQINRTVSVPPSQHMGPQAFDGGYQYNSHQQHQSPQVQQVGVGPTNGILSNQQNYAMSMSMSAQQQAATNAHVNNQLAQAQAHHYAMSAATNGHVSNNQQARHHAMSAAQQGFHVRSWTPSSHDHGDQNWRPSGRMRGSLSGQAYSEALNQYIYLPTQPVQATRPPLLNTPRPVIPPHLQFLFANNRNMIGDNSLLYDNTNGGGGGGFR</sequence>
<dbReference type="AlphaFoldDB" id="A0A9R1X789"/>
<organism evidence="7 8">
    <name type="scientific">Lactuca sativa</name>
    <name type="common">Garden lettuce</name>
    <dbReference type="NCBI Taxonomy" id="4236"/>
    <lineage>
        <taxon>Eukaryota</taxon>
        <taxon>Viridiplantae</taxon>
        <taxon>Streptophyta</taxon>
        <taxon>Embryophyta</taxon>
        <taxon>Tracheophyta</taxon>
        <taxon>Spermatophyta</taxon>
        <taxon>Magnoliopsida</taxon>
        <taxon>eudicotyledons</taxon>
        <taxon>Gunneridae</taxon>
        <taxon>Pentapetalae</taxon>
        <taxon>asterids</taxon>
        <taxon>campanulids</taxon>
        <taxon>Asterales</taxon>
        <taxon>Asteraceae</taxon>
        <taxon>Cichorioideae</taxon>
        <taxon>Cichorieae</taxon>
        <taxon>Lactucinae</taxon>
        <taxon>Lactuca</taxon>
    </lineage>
</organism>
<feature type="domain" description="SP-RING-type" evidence="6">
    <location>
        <begin position="301"/>
        <end position="382"/>
    </location>
</feature>
<feature type="compositionally biased region" description="Basic and acidic residues" evidence="5">
    <location>
        <begin position="444"/>
        <end position="454"/>
    </location>
</feature>
<evidence type="ECO:0000313" key="8">
    <source>
        <dbReference type="Proteomes" id="UP000235145"/>
    </source>
</evidence>
<feature type="compositionally biased region" description="Basic and acidic residues" evidence="5">
    <location>
        <begin position="397"/>
        <end position="406"/>
    </location>
</feature>
<accession>A0A9R1X789</accession>
<protein>
    <recommendedName>
        <fullName evidence="6">SP-RING-type domain-containing protein</fullName>
    </recommendedName>
</protein>
<evidence type="ECO:0000256" key="3">
    <source>
        <dbReference type="ARBA" id="ARBA00022833"/>
    </source>
</evidence>
<dbReference type="Pfam" id="PF02891">
    <property type="entry name" value="zf-MIZ"/>
    <property type="match status" value="1"/>
</dbReference>
<dbReference type="GO" id="GO:0061665">
    <property type="term" value="F:SUMO ligase activity"/>
    <property type="evidence" value="ECO:0000318"/>
    <property type="project" value="GO_Central"/>
</dbReference>